<dbReference type="HAMAP" id="MF_01212">
    <property type="entry name" value="dGTPase_type2"/>
    <property type="match status" value="1"/>
</dbReference>
<sequence>MSDNAPYAADPAQSRGRLYPVSDSPSRSEFQRDRDRIIHSTAFRRLQYKTQVFLHHEGQHFRTRLTHTLEVSQMARSIARALRLSEDLAEAVALAHDLGHTPFGHAGERVLHHKMADYGGFDHNMQAVRVVTRLENRYAEHDGLNLSWETLEGILKHNGPLIDDEDRPVGRYLHEWLPFGLFDIPASSDLLPQTYASLEAQSAAIADDIAYNSHDIDDALRAKLIALPDLVDVPLVGPIVREVRARWPDIEPGRQSHEVQRRLITRAIEDVIATAEAEIAAVHPASADDVRHAGRTLIHFSPVTAEAEQGLKRFMFENVYRSEDVMAPVRRSEAMVGALFDRYLSEMDMPGRWGEAARAASEPAARARIVADFIAGMTDPYAEAEYARLFDGSRQLG</sequence>
<evidence type="ECO:0000259" key="4">
    <source>
        <dbReference type="PROSITE" id="PS51831"/>
    </source>
</evidence>
<keyword evidence="1 2" id="KW-0378">Hydrolase</keyword>
<evidence type="ECO:0000256" key="3">
    <source>
        <dbReference type="SAM" id="MobiDB-lite"/>
    </source>
</evidence>
<dbReference type="InterPro" id="IPR006261">
    <property type="entry name" value="dGTPase"/>
</dbReference>
<dbReference type="EMBL" id="JACRAF010000047">
    <property type="protein sequence ID" value="MBI4923177.1"/>
    <property type="molecule type" value="Genomic_DNA"/>
</dbReference>
<name>A0A933L4V6_9HYPH</name>
<dbReference type="Pfam" id="PF01966">
    <property type="entry name" value="HD"/>
    <property type="match status" value="1"/>
</dbReference>
<dbReference type="InterPro" id="IPR003607">
    <property type="entry name" value="HD/PDEase_dom"/>
</dbReference>
<dbReference type="PROSITE" id="PS51831">
    <property type="entry name" value="HD"/>
    <property type="match status" value="1"/>
</dbReference>
<evidence type="ECO:0000313" key="5">
    <source>
        <dbReference type="EMBL" id="MBI4923177.1"/>
    </source>
</evidence>
<gene>
    <name evidence="5" type="ORF">HY834_15650</name>
</gene>
<reference evidence="5" key="1">
    <citation type="submission" date="2020-07" db="EMBL/GenBank/DDBJ databases">
        <title>Huge and variable diversity of episymbiotic CPR bacteria and DPANN archaea in groundwater ecosystems.</title>
        <authorList>
            <person name="He C.Y."/>
            <person name="Keren R."/>
            <person name="Whittaker M."/>
            <person name="Farag I.F."/>
            <person name="Doudna J."/>
            <person name="Cate J.H.D."/>
            <person name="Banfield J.F."/>
        </authorList>
    </citation>
    <scope>NUCLEOTIDE SEQUENCE</scope>
    <source>
        <strain evidence="5">NC_groundwater_1586_Pr3_B-0.1um_66_15</strain>
    </source>
</reference>
<dbReference type="AlphaFoldDB" id="A0A933L4V6"/>
<proteinExistence type="inferred from homology"/>
<dbReference type="InterPro" id="IPR050135">
    <property type="entry name" value="dGTPase-like"/>
</dbReference>
<dbReference type="SUPFAM" id="SSF109604">
    <property type="entry name" value="HD-domain/PDEase-like"/>
    <property type="match status" value="1"/>
</dbReference>
<dbReference type="CDD" id="cd00077">
    <property type="entry name" value="HDc"/>
    <property type="match status" value="1"/>
</dbReference>
<dbReference type="GO" id="GO:0008832">
    <property type="term" value="F:dGTPase activity"/>
    <property type="evidence" value="ECO:0007669"/>
    <property type="project" value="TreeGrafter"/>
</dbReference>
<evidence type="ECO:0000256" key="1">
    <source>
        <dbReference type="ARBA" id="ARBA00022801"/>
    </source>
</evidence>
<dbReference type="NCBIfam" id="NF002326">
    <property type="entry name" value="PRK01286.1-1"/>
    <property type="match status" value="1"/>
</dbReference>
<dbReference type="InterPro" id="IPR023023">
    <property type="entry name" value="dNTPase_2"/>
</dbReference>
<dbReference type="NCBIfam" id="TIGR01353">
    <property type="entry name" value="dGTP_triPase"/>
    <property type="match status" value="1"/>
</dbReference>
<dbReference type="Pfam" id="PF13286">
    <property type="entry name" value="HD_assoc"/>
    <property type="match status" value="1"/>
</dbReference>
<dbReference type="InterPro" id="IPR026875">
    <property type="entry name" value="PHydrolase_assoc_dom"/>
</dbReference>
<evidence type="ECO:0000256" key="2">
    <source>
        <dbReference type="HAMAP-Rule" id="MF_01212"/>
    </source>
</evidence>
<dbReference type="GO" id="GO:0006203">
    <property type="term" value="P:dGTP catabolic process"/>
    <property type="evidence" value="ECO:0007669"/>
    <property type="project" value="TreeGrafter"/>
</dbReference>
<accession>A0A933L4V6</accession>
<feature type="region of interest" description="Disordered" evidence="3">
    <location>
        <begin position="1"/>
        <end position="32"/>
    </location>
</feature>
<dbReference type="SMART" id="SM00471">
    <property type="entry name" value="HDc"/>
    <property type="match status" value="1"/>
</dbReference>
<dbReference type="Gene3D" id="1.10.3210.10">
    <property type="entry name" value="Hypothetical protein af1432"/>
    <property type="match status" value="1"/>
</dbReference>
<dbReference type="NCBIfam" id="NF002328">
    <property type="entry name" value="PRK01286.1-3"/>
    <property type="match status" value="1"/>
</dbReference>
<dbReference type="PANTHER" id="PTHR11373">
    <property type="entry name" value="DEOXYNUCLEOSIDE TRIPHOSPHATE TRIPHOSPHOHYDROLASE"/>
    <property type="match status" value="1"/>
</dbReference>
<comment type="caution">
    <text evidence="5">The sequence shown here is derived from an EMBL/GenBank/DDBJ whole genome shotgun (WGS) entry which is preliminary data.</text>
</comment>
<dbReference type="PANTHER" id="PTHR11373:SF43">
    <property type="entry name" value="DEOXYGUANOSINETRIPHOSPHATE TRIPHOSPHOHYDROLASE-LIKE PROTEIN"/>
    <property type="match status" value="1"/>
</dbReference>
<organism evidence="5 6">
    <name type="scientific">Devosia nanyangense</name>
    <dbReference type="NCBI Taxonomy" id="1228055"/>
    <lineage>
        <taxon>Bacteria</taxon>
        <taxon>Pseudomonadati</taxon>
        <taxon>Pseudomonadota</taxon>
        <taxon>Alphaproteobacteria</taxon>
        <taxon>Hyphomicrobiales</taxon>
        <taxon>Devosiaceae</taxon>
        <taxon>Devosia</taxon>
    </lineage>
</organism>
<dbReference type="InterPro" id="IPR006674">
    <property type="entry name" value="HD_domain"/>
</dbReference>
<dbReference type="Proteomes" id="UP000782610">
    <property type="component" value="Unassembled WGS sequence"/>
</dbReference>
<feature type="domain" description="HD" evidence="4">
    <location>
        <begin position="64"/>
        <end position="212"/>
    </location>
</feature>
<comment type="similarity">
    <text evidence="2">Belongs to the dGTPase family. Type 2 subfamily.</text>
</comment>
<evidence type="ECO:0000313" key="6">
    <source>
        <dbReference type="Proteomes" id="UP000782610"/>
    </source>
</evidence>
<protein>
    <recommendedName>
        <fullName evidence="2">Deoxyguanosinetriphosphate triphosphohydrolase-like protein</fullName>
    </recommendedName>
</protein>